<dbReference type="AlphaFoldDB" id="A0A2H5X9V4"/>
<evidence type="ECO:0000313" key="3">
    <source>
        <dbReference type="EMBL" id="GBC97954.1"/>
    </source>
</evidence>
<dbReference type="Gene3D" id="3.40.50.10780">
    <property type="entry name" value="Dipeptide transport protein"/>
    <property type="match status" value="1"/>
</dbReference>
<dbReference type="Pfam" id="PF04951">
    <property type="entry name" value="Peptidase_M55"/>
    <property type="match status" value="1"/>
</dbReference>
<feature type="binding site" evidence="2">
    <location>
        <position position="60"/>
    </location>
    <ligand>
        <name>Zn(2+)</name>
        <dbReference type="ChEBI" id="CHEBI:29105"/>
        <label>2</label>
    </ligand>
</feature>
<dbReference type="InterPro" id="IPR027476">
    <property type="entry name" value="DppA_N"/>
</dbReference>
<dbReference type="InterPro" id="IPR007035">
    <property type="entry name" value="Peptidase_M55"/>
</dbReference>
<dbReference type="InterPro" id="IPR036177">
    <property type="entry name" value="Peptidase_M55_sf"/>
</dbReference>
<evidence type="ECO:0000313" key="4">
    <source>
        <dbReference type="Proteomes" id="UP000236173"/>
    </source>
</evidence>
<gene>
    <name evidence="3" type="primary">dppA_1</name>
    <name evidence="3" type="ORF">HRbin17_00449</name>
</gene>
<keyword evidence="3" id="KW-0031">Aminopeptidase</keyword>
<dbReference type="GO" id="GO:0004177">
    <property type="term" value="F:aminopeptidase activity"/>
    <property type="evidence" value="ECO:0007669"/>
    <property type="project" value="UniProtKB-KW"/>
</dbReference>
<feature type="binding site" evidence="2">
    <location>
        <position position="108"/>
    </location>
    <ligand>
        <name>Zn(2+)</name>
        <dbReference type="ChEBI" id="CHEBI:29105"/>
        <label>2</label>
    </ligand>
</feature>
<feature type="active site" description="Nucleophile" evidence="1">
    <location>
        <position position="120"/>
    </location>
</feature>
<protein>
    <submittedName>
        <fullName evidence="3">D-aminopeptidase</fullName>
        <ecNumber evidence="3">3.4.11.-</ecNumber>
    </submittedName>
</protein>
<organism evidence="3 4">
    <name type="scientific">Candidatus Fervidibacter japonicus</name>
    <dbReference type="NCBI Taxonomy" id="2035412"/>
    <lineage>
        <taxon>Bacteria</taxon>
        <taxon>Candidatus Fervidibacterota</taxon>
        <taxon>Candidatus Fervidibacter</taxon>
    </lineage>
</organism>
<dbReference type="SUPFAM" id="SSF63992">
    <property type="entry name" value="Dipeptide transport protein"/>
    <property type="match status" value="1"/>
</dbReference>
<dbReference type="EMBL" id="BEHT01000004">
    <property type="protein sequence ID" value="GBC97954.1"/>
    <property type="molecule type" value="Genomic_DNA"/>
</dbReference>
<reference evidence="4" key="1">
    <citation type="submission" date="2017-09" db="EMBL/GenBank/DDBJ databases">
        <title>Metaegenomics of thermophilic ammonia-oxidizing enrichment culture.</title>
        <authorList>
            <person name="Kato S."/>
            <person name="Suzuki K."/>
        </authorList>
    </citation>
    <scope>NUCLEOTIDE SEQUENCE [LARGE SCALE GENOMIC DNA]</scope>
</reference>
<dbReference type="GO" id="GO:0046872">
    <property type="term" value="F:metal ion binding"/>
    <property type="evidence" value="ECO:0007669"/>
    <property type="project" value="UniProtKB-KW"/>
</dbReference>
<keyword evidence="2" id="KW-0479">Metal-binding</keyword>
<keyword evidence="3" id="KW-0645">Protease</keyword>
<name>A0A2H5X9V4_9BACT</name>
<dbReference type="Proteomes" id="UP000236173">
    <property type="component" value="Unassembled WGS sequence"/>
</dbReference>
<proteinExistence type="predicted"/>
<accession>A0A2H5X9V4</accession>
<keyword evidence="3" id="KW-0378">Hydrolase</keyword>
<dbReference type="Gene3D" id="3.30.1360.130">
    <property type="entry name" value="Dipeptide transport protein"/>
    <property type="match status" value="1"/>
</dbReference>
<feature type="binding site" evidence="2">
    <location>
        <position position="8"/>
    </location>
    <ligand>
        <name>Zn(2+)</name>
        <dbReference type="ChEBI" id="CHEBI:29105"/>
        <label>1</label>
    </ligand>
</feature>
<sequence>MRVMIWVDAEGISGVTSWEQVLAGRSRYEEGRRLITQEVNAAVRGAKLAGAQDIVVVDSHGAGGDHSFRNLIPELLEPGADYVLGAAWTTYTRPLEDGCDGAIFLGFHAKAGTPDGVLSHTVSESWLNFSLNGEVVGEIAICAAVCGHFGVPVWLVTGDAATCREAEAILGDSVKTLCVKEGLTRFAARCLAPQEAWRRIEMAVAEVVQYPPKVAPYRPASPTTLRVEFTAPEHVRGYLHEGVKQVNQRVVEVTADDFYTAWRTLWRR</sequence>
<comment type="caution">
    <text evidence="3">The sequence shown here is derived from an EMBL/GenBank/DDBJ whole genome shotgun (WGS) entry which is preliminary data.</text>
</comment>
<feature type="binding site" evidence="2">
    <location>
        <position position="10"/>
    </location>
    <ligand>
        <name>Zn(2+)</name>
        <dbReference type="ChEBI" id="CHEBI:29105"/>
        <label>1</label>
    </ligand>
</feature>
<feature type="binding site" evidence="2">
    <location>
        <position position="138"/>
    </location>
    <ligand>
        <name>Zn(2+)</name>
        <dbReference type="ChEBI" id="CHEBI:29105"/>
        <label>2</label>
    </ligand>
</feature>
<evidence type="ECO:0000256" key="1">
    <source>
        <dbReference type="PIRSR" id="PIRSR015853-1"/>
    </source>
</evidence>
<evidence type="ECO:0000256" key="2">
    <source>
        <dbReference type="PIRSR" id="PIRSR015853-2"/>
    </source>
</evidence>
<dbReference type="PIRSF" id="PIRSF015853">
    <property type="entry name" value="Pep_DppA"/>
    <property type="match status" value="1"/>
</dbReference>
<keyword evidence="2" id="KW-0862">Zinc</keyword>
<feature type="binding site" evidence="2">
    <location>
        <position position="8"/>
    </location>
    <ligand>
        <name>Zn(2+)</name>
        <dbReference type="ChEBI" id="CHEBI:29105"/>
        <label>2</label>
    </ligand>
</feature>
<dbReference type="EC" id="3.4.11.-" evidence="3"/>
<dbReference type="CDD" id="cd08663">
    <property type="entry name" value="DAP_dppA_1"/>
    <property type="match status" value="1"/>
</dbReference>